<dbReference type="InterPro" id="IPR052197">
    <property type="entry name" value="ComplexI_49kDa-like"/>
</dbReference>
<dbReference type="Pfam" id="PF00346">
    <property type="entry name" value="Complex1_49kDa"/>
    <property type="match status" value="1"/>
</dbReference>
<comment type="caution">
    <text evidence="3">The sequence shown here is derived from an EMBL/GenBank/DDBJ whole genome shotgun (WGS) entry which is preliminary data.</text>
</comment>
<evidence type="ECO:0000313" key="3">
    <source>
        <dbReference type="EMBL" id="MCX2563819.1"/>
    </source>
</evidence>
<dbReference type="Proteomes" id="UP001301152">
    <property type="component" value="Unassembled WGS sequence"/>
</dbReference>
<sequence length="501" mass="54535">MDPVSYIQSGTVTETSWRYVLGEMLWRDLIESLKEHPLSFTGLWCDGTYVHALFMQPDMQPLAASLLLENNRYPALSSARPVSAYYERMIFDLYGAEAMWCQDERPLVDHGLWSVRGPLSGTTDTSEKLPERHLVFQPSDEIMQAGGVKASSGPATGGLETPVYIALATDNGGQIRRAEAVNGYAHRGLAQRWHMSRIEEACRLSGRVAAGSSVAHQLAFCQAVEAACGQSVEEEVELLRVVLLEFERITHHLFALAAIARHAGASLVASQCMMFREKLLAVATPVLGSRLLMDHIVPGGVSLQQAAEAGELCRHLSELGEEFYPSLAALWRNYPGLSARLSDILCVDRSMCDRLGVDGPVLRAAGGEGDFRRLLWAYDGVWRFTTGREGGCAEDRVAVMVAETGESLRMLRDLGPRLGLTAGGRTELAVTDSEGIGVSEGPWGMVLYWVTLRSGRVERVYVRDPAAAALMVFEAALSGQDISDLELGRASLGVNAAAYDG</sequence>
<gene>
    <name evidence="3" type="ORF">OQ497_07610</name>
</gene>
<keyword evidence="4" id="KW-1185">Reference proteome</keyword>
<accession>A0ABT3QEW4</accession>
<dbReference type="InterPro" id="IPR001135">
    <property type="entry name" value="NADH_Q_OxRdtase_suD"/>
</dbReference>
<dbReference type="Gene3D" id="1.10.645.10">
    <property type="entry name" value="Cytochrome-c3 Hydrogenase, chain B"/>
    <property type="match status" value="1"/>
</dbReference>
<evidence type="ECO:0000313" key="4">
    <source>
        <dbReference type="Proteomes" id="UP001301152"/>
    </source>
</evidence>
<name>A0ABT3QEW4_9PROT</name>
<keyword evidence="1" id="KW-0560">Oxidoreductase</keyword>
<evidence type="ECO:0000256" key="1">
    <source>
        <dbReference type="ARBA" id="ARBA00023002"/>
    </source>
</evidence>
<organism evidence="3 4">
    <name type="scientific">Acetobacter thailandicus</name>
    <dbReference type="NCBI Taxonomy" id="1502842"/>
    <lineage>
        <taxon>Bacteria</taxon>
        <taxon>Pseudomonadati</taxon>
        <taxon>Pseudomonadota</taxon>
        <taxon>Alphaproteobacteria</taxon>
        <taxon>Acetobacterales</taxon>
        <taxon>Acetobacteraceae</taxon>
        <taxon>Acetobacter</taxon>
    </lineage>
</organism>
<dbReference type="EMBL" id="JAPIUZ010000003">
    <property type="protein sequence ID" value="MCX2563819.1"/>
    <property type="molecule type" value="Genomic_DNA"/>
</dbReference>
<dbReference type="PANTHER" id="PTHR43485">
    <property type="entry name" value="HYDROGENASE-4 COMPONENT G"/>
    <property type="match status" value="1"/>
</dbReference>
<proteinExistence type="predicted"/>
<dbReference type="RefSeq" id="WP_173559611.1">
    <property type="nucleotide sequence ID" value="NZ_JAPIUZ010000003.1"/>
</dbReference>
<dbReference type="SUPFAM" id="SSF56762">
    <property type="entry name" value="HydB/Nqo4-like"/>
    <property type="match status" value="1"/>
</dbReference>
<reference evidence="3 4" key="1">
    <citation type="submission" date="2022-11" db="EMBL/GenBank/DDBJ databases">
        <title>Genome sequencing of Acetobacter type strain.</title>
        <authorList>
            <person name="Heo J."/>
            <person name="Lee D."/>
            <person name="Han B.-H."/>
            <person name="Hong S.-B."/>
            <person name="Kwon S.-W."/>
        </authorList>
    </citation>
    <scope>NUCLEOTIDE SEQUENCE [LARGE SCALE GENOMIC DNA]</scope>
    <source>
        <strain evidence="3 4">KACC 21253</strain>
    </source>
</reference>
<dbReference type="PANTHER" id="PTHR43485:SF1">
    <property type="entry name" value="FORMATE HYDROGENLYASE SUBUNIT 5-RELATED"/>
    <property type="match status" value="1"/>
</dbReference>
<dbReference type="InterPro" id="IPR029014">
    <property type="entry name" value="NiFe-Hase_large"/>
</dbReference>
<protein>
    <submittedName>
        <fullName evidence="3">NADH-quinone oxidoreductase subunit D</fullName>
    </submittedName>
</protein>
<evidence type="ECO:0000259" key="2">
    <source>
        <dbReference type="Pfam" id="PF00346"/>
    </source>
</evidence>
<feature type="domain" description="NADH-quinone oxidoreductase subunit D" evidence="2">
    <location>
        <begin position="264"/>
        <end position="413"/>
    </location>
</feature>